<gene>
    <name evidence="5" type="ORF">CLORY_29050</name>
</gene>
<keyword evidence="6" id="KW-1185">Reference proteome</keyword>
<evidence type="ECO:0000256" key="3">
    <source>
        <dbReference type="ARBA" id="ARBA00023004"/>
    </source>
</evidence>
<name>A0A1V4IKG6_9CLOT</name>
<dbReference type="InterPro" id="IPR050669">
    <property type="entry name" value="Hemerythrin"/>
</dbReference>
<evidence type="ECO:0000256" key="2">
    <source>
        <dbReference type="ARBA" id="ARBA00022723"/>
    </source>
</evidence>
<evidence type="ECO:0000313" key="5">
    <source>
        <dbReference type="EMBL" id="OPJ60330.1"/>
    </source>
</evidence>
<organism evidence="5 6">
    <name type="scientific">Clostridium oryzae</name>
    <dbReference type="NCBI Taxonomy" id="1450648"/>
    <lineage>
        <taxon>Bacteria</taxon>
        <taxon>Bacillati</taxon>
        <taxon>Bacillota</taxon>
        <taxon>Clostridia</taxon>
        <taxon>Eubacteriales</taxon>
        <taxon>Clostridiaceae</taxon>
        <taxon>Clostridium</taxon>
    </lineage>
</organism>
<accession>A0A1V4IKG6</accession>
<keyword evidence="2" id="KW-0479">Metal-binding</keyword>
<dbReference type="RefSeq" id="WP_079425705.1">
    <property type="nucleotide sequence ID" value="NZ_MZGV01000033.1"/>
</dbReference>
<dbReference type="PANTHER" id="PTHR37164">
    <property type="entry name" value="BACTERIOHEMERYTHRIN"/>
    <property type="match status" value="1"/>
</dbReference>
<dbReference type="InterPro" id="IPR012312">
    <property type="entry name" value="Hemerythrin-like"/>
</dbReference>
<sequence length="131" mass="15970">MIKWKDEYLVGITEIDEQHKKIFEIGERAYELLKNEIYIDKYDRIIAVINELREYAAFHFKWEEGYMTKIGYKRFFSQKVEHDEFIKKINSVDLEKVDMNQDEYLLSIIEFIINWIGEHIIEKDKLIAESR</sequence>
<keyword evidence="3" id="KW-0408">Iron</keyword>
<dbReference type="AlphaFoldDB" id="A0A1V4IKG6"/>
<comment type="caution">
    <text evidence="5">The sequence shown here is derived from an EMBL/GenBank/DDBJ whole genome shotgun (WGS) entry which is preliminary data.</text>
</comment>
<dbReference type="NCBIfam" id="TIGR02481">
    <property type="entry name" value="hemeryth_dom"/>
    <property type="match status" value="1"/>
</dbReference>
<dbReference type="Gene3D" id="1.20.120.50">
    <property type="entry name" value="Hemerythrin-like"/>
    <property type="match status" value="1"/>
</dbReference>
<dbReference type="NCBIfam" id="NF033749">
    <property type="entry name" value="bact_hemeryth"/>
    <property type="match status" value="1"/>
</dbReference>
<dbReference type="EMBL" id="MZGV01000033">
    <property type="protein sequence ID" value="OPJ60330.1"/>
    <property type="molecule type" value="Genomic_DNA"/>
</dbReference>
<dbReference type="CDD" id="cd12107">
    <property type="entry name" value="Hemerythrin"/>
    <property type="match status" value="1"/>
</dbReference>
<evidence type="ECO:0000259" key="4">
    <source>
        <dbReference type="Pfam" id="PF01814"/>
    </source>
</evidence>
<dbReference type="STRING" id="1450648.CLORY_29050"/>
<feature type="domain" description="Hemerythrin-like" evidence="4">
    <location>
        <begin position="11"/>
        <end position="126"/>
    </location>
</feature>
<dbReference type="InterPro" id="IPR012827">
    <property type="entry name" value="Hemerythrin_metal-bd"/>
</dbReference>
<dbReference type="PANTHER" id="PTHR37164:SF1">
    <property type="entry name" value="BACTERIOHEMERYTHRIN"/>
    <property type="match status" value="1"/>
</dbReference>
<dbReference type="Proteomes" id="UP000190080">
    <property type="component" value="Unassembled WGS sequence"/>
</dbReference>
<reference evidence="5 6" key="1">
    <citation type="submission" date="2017-03" db="EMBL/GenBank/DDBJ databases">
        <title>Genome sequence of Clostridium oryzae DSM 28571.</title>
        <authorList>
            <person name="Poehlein A."/>
            <person name="Daniel R."/>
        </authorList>
    </citation>
    <scope>NUCLEOTIDE SEQUENCE [LARGE SCALE GENOMIC DNA]</scope>
    <source>
        <strain evidence="5 6">DSM 28571</strain>
    </source>
</reference>
<dbReference type="InterPro" id="IPR035938">
    <property type="entry name" value="Hemerythrin-like_sf"/>
</dbReference>
<dbReference type="Pfam" id="PF01814">
    <property type="entry name" value="Hemerythrin"/>
    <property type="match status" value="1"/>
</dbReference>
<dbReference type="OrthoDB" id="9797092at2"/>
<evidence type="ECO:0000256" key="1">
    <source>
        <dbReference type="ARBA" id="ARBA00010587"/>
    </source>
</evidence>
<dbReference type="SUPFAM" id="SSF47188">
    <property type="entry name" value="Hemerythrin-like"/>
    <property type="match status" value="1"/>
</dbReference>
<proteinExistence type="inferred from homology"/>
<protein>
    <submittedName>
        <fullName evidence="5">Bacteriohemerythrin</fullName>
    </submittedName>
</protein>
<comment type="similarity">
    <text evidence="1">Belongs to the hemerythrin family.</text>
</comment>
<evidence type="ECO:0000313" key="6">
    <source>
        <dbReference type="Proteomes" id="UP000190080"/>
    </source>
</evidence>
<dbReference type="GO" id="GO:0046872">
    <property type="term" value="F:metal ion binding"/>
    <property type="evidence" value="ECO:0007669"/>
    <property type="project" value="UniProtKB-KW"/>
</dbReference>